<feature type="region of interest" description="Disordered" evidence="1">
    <location>
        <begin position="40"/>
        <end position="126"/>
    </location>
</feature>
<evidence type="ECO:0000313" key="2">
    <source>
        <dbReference type="EMBL" id="CAP87034.1"/>
    </source>
</evidence>
<feature type="region of interest" description="Disordered" evidence="1">
    <location>
        <begin position="362"/>
        <end position="402"/>
    </location>
</feature>
<proteinExistence type="predicted"/>
<dbReference type="AlphaFoldDB" id="B6HWR8"/>
<dbReference type="HOGENOM" id="CLU_685314_0_0_1"/>
<feature type="compositionally biased region" description="Basic and acidic residues" evidence="1">
    <location>
        <begin position="115"/>
        <end position="126"/>
    </location>
</feature>
<organism evidence="2 3">
    <name type="scientific">Penicillium rubens (strain ATCC 28089 / DSM 1075 / NRRL 1951 / Wisconsin 54-1255)</name>
    <name type="common">Penicillium chrysogenum</name>
    <dbReference type="NCBI Taxonomy" id="500485"/>
    <lineage>
        <taxon>Eukaryota</taxon>
        <taxon>Fungi</taxon>
        <taxon>Dikarya</taxon>
        <taxon>Ascomycota</taxon>
        <taxon>Pezizomycotina</taxon>
        <taxon>Eurotiomycetes</taxon>
        <taxon>Eurotiomycetidae</taxon>
        <taxon>Eurotiales</taxon>
        <taxon>Aspergillaceae</taxon>
        <taxon>Penicillium</taxon>
        <taxon>Penicillium chrysogenum species complex</taxon>
    </lineage>
</organism>
<evidence type="ECO:0000313" key="3">
    <source>
        <dbReference type="Proteomes" id="UP000000724"/>
    </source>
</evidence>
<dbReference type="Proteomes" id="UP000000724">
    <property type="component" value="Contig Pc00c24"/>
</dbReference>
<dbReference type="OrthoDB" id="4363188at2759"/>
<gene>
    <name evidence="2" type="ORF">Pc24g01260</name>
    <name evidence="2" type="ORF">PCH_Pc24g01260</name>
</gene>
<dbReference type="EMBL" id="AM920439">
    <property type="protein sequence ID" value="CAP87034.1"/>
    <property type="molecule type" value="Genomic_DNA"/>
</dbReference>
<keyword evidence="3" id="KW-1185">Reference proteome</keyword>
<evidence type="ECO:0000256" key="1">
    <source>
        <dbReference type="SAM" id="MobiDB-lite"/>
    </source>
</evidence>
<sequence length="402" mass="45173">MPNRVTKASTLWPGKYSAMLAKTLEDEARAEKSAHHEVAIECQSESSGSTQTECEGALPGKDDQFGSRHGSKPLRKPDRETELVDSSPCGLYQPTNLANNRSTGQVKPGPFKSLSKREEQMERCRKSESKVTKRLIKKGLARDIEILKSEVEDLKQIVIAQQPSLSERRKRKRVSFQDDTHENFSCQTPVRLIFQLLSHPRDPSSSRFFQDGTSKVPKLAPATRNIPCTGAKAAGRPSFDSQEFSAPRPILVGIWQEALRSDLLGYLSLVPGEDRYHLQLLVEHRDKIRCSSCRQAATTIQKWQRLVSGIRHAAVHRLLQDRESLLRMTRVAIGFSLCIGGLSSVEKLRRLLKFLEDRLPNSERRRTQSRAPSFFAKSAPRRSERPISVAAETHPEAGTLGF</sequence>
<feature type="compositionally biased region" description="Polar residues" evidence="1">
    <location>
        <begin position="43"/>
        <end position="53"/>
    </location>
</feature>
<name>B6HWR8_PENRW</name>
<dbReference type="VEuPathDB" id="FungiDB:PCH_Pc24g01260"/>
<protein>
    <submittedName>
        <fullName evidence="2">Uncharacterized protein</fullName>
    </submittedName>
</protein>
<reference evidence="2 3" key="1">
    <citation type="journal article" date="2008" name="Nat. Biotechnol.">
        <title>Genome sequencing and analysis of the filamentous fungus Penicillium chrysogenum.</title>
        <authorList>
            <person name="van den Berg M.A."/>
            <person name="Albang R."/>
            <person name="Albermann K."/>
            <person name="Badger J.H."/>
            <person name="Daran J.-M."/>
            <person name="Driessen A.J.M."/>
            <person name="Garcia-Estrada C."/>
            <person name="Fedorova N.D."/>
            <person name="Harris D.M."/>
            <person name="Heijne W.H.M."/>
            <person name="Joardar V.S."/>
            <person name="Kiel J.A.K.W."/>
            <person name="Kovalchuk A."/>
            <person name="Martin J.F."/>
            <person name="Nierman W.C."/>
            <person name="Nijland J.G."/>
            <person name="Pronk J.T."/>
            <person name="Roubos J.A."/>
            <person name="van der Klei I.J."/>
            <person name="van Peij N.N.M.E."/>
            <person name="Veenhuis M."/>
            <person name="von Doehren H."/>
            <person name="Wagner C."/>
            <person name="Wortman J.R."/>
            <person name="Bovenberg R.A.L."/>
        </authorList>
    </citation>
    <scope>NUCLEOTIDE SEQUENCE [LARGE SCALE GENOMIC DNA]</scope>
    <source>
        <strain evidence="3">ATCC 28089 / DSM 1075 / NRRL 1951 / Wisconsin 54-1255</strain>
    </source>
</reference>
<accession>B6HWR8</accession>
<feature type="compositionally biased region" description="Polar residues" evidence="1">
    <location>
        <begin position="93"/>
        <end position="105"/>
    </location>
</feature>